<feature type="compositionally biased region" description="Polar residues" evidence="1">
    <location>
        <begin position="227"/>
        <end position="241"/>
    </location>
</feature>
<feature type="region of interest" description="Disordered" evidence="1">
    <location>
        <begin position="227"/>
        <end position="255"/>
    </location>
</feature>
<dbReference type="AlphaFoldDB" id="A0A7J7LRS9"/>
<evidence type="ECO:0000313" key="2">
    <source>
        <dbReference type="EMBL" id="KAF6145361.1"/>
    </source>
</evidence>
<organism evidence="2 3">
    <name type="scientific">Kingdonia uniflora</name>
    <dbReference type="NCBI Taxonomy" id="39325"/>
    <lineage>
        <taxon>Eukaryota</taxon>
        <taxon>Viridiplantae</taxon>
        <taxon>Streptophyta</taxon>
        <taxon>Embryophyta</taxon>
        <taxon>Tracheophyta</taxon>
        <taxon>Spermatophyta</taxon>
        <taxon>Magnoliopsida</taxon>
        <taxon>Ranunculales</taxon>
        <taxon>Circaeasteraceae</taxon>
        <taxon>Kingdonia</taxon>
    </lineage>
</organism>
<dbReference type="EMBL" id="JACGCM010002073">
    <property type="protein sequence ID" value="KAF6145361.1"/>
    <property type="molecule type" value="Genomic_DNA"/>
</dbReference>
<sequence length="501" mass="57237">MSARVVEIFERHVGGMRFRFGRITSQFRPLNVVLILGLGASHDHHDYSFIDVVHVSKFRQRQFSRKKTTYRFMEIKNGRVEARAQRHGEAISSILKYLKLPNEEDAKRLNLLDLVQSFILPNSGRNIESKYIDMADDLDEFNNFPWGQKLYDFLHTQIQSFVWYRSAPNKNSDNALSVHGCTWVTDNTDRETVQGEDQFPSSINSDLPTSYGKQGKSLYDCKTETGELSGQTKDLDSNNNHEAGRQNGKHGVEESNKKVEMDVNVRSFPNQQWQGKEVTSLDDIPELKKEYDENVDVLVGNEGVATVDEGNGEILEVLAGKEVTSLGDSYVEKNDQVEIDTNMESVHEVGELKDAMKDIDESVGKQTKAVKIVSFIIENEADMLECGFSERTSRVLTDHEKEERGMRHAHKISDLDHPFDPELTTVLMKSITSRQLISNQRLAVKKAINLYLKCITRGYILNNRTIENEDRIYVLNVCGPQLIQKAYFDWNKEYAVKVAKN</sequence>
<protein>
    <recommendedName>
        <fullName evidence="4">DUF1985 domain-containing protein</fullName>
    </recommendedName>
</protein>
<gene>
    <name evidence="2" type="ORF">GIB67_016822</name>
</gene>
<reference evidence="2 3" key="1">
    <citation type="journal article" date="2020" name="IScience">
        <title>Genome Sequencing of the Endangered Kingdonia uniflora (Circaeasteraceae, Ranunculales) Reveals Potential Mechanisms of Evolutionary Specialization.</title>
        <authorList>
            <person name="Sun Y."/>
            <person name="Deng T."/>
            <person name="Zhang A."/>
            <person name="Moore M.J."/>
            <person name="Landis J.B."/>
            <person name="Lin N."/>
            <person name="Zhang H."/>
            <person name="Zhang X."/>
            <person name="Huang J."/>
            <person name="Zhang X."/>
            <person name="Sun H."/>
            <person name="Wang H."/>
        </authorList>
    </citation>
    <scope>NUCLEOTIDE SEQUENCE [LARGE SCALE GENOMIC DNA]</scope>
    <source>
        <strain evidence="2">TB1705</strain>
        <tissue evidence="2">Leaf</tissue>
    </source>
</reference>
<accession>A0A7J7LRS9</accession>
<evidence type="ECO:0000313" key="3">
    <source>
        <dbReference type="Proteomes" id="UP000541444"/>
    </source>
</evidence>
<proteinExistence type="predicted"/>
<feature type="region of interest" description="Disordered" evidence="1">
    <location>
        <begin position="193"/>
        <end position="215"/>
    </location>
</feature>
<feature type="compositionally biased region" description="Polar residues" evidence="1">
    <location>
        <begin position="199"/>
        <end position="212"/>
    </location>
</feature>
<dbReference type="Proteomes" id="UP000541444">
    <property type="component" value="Unassembled WGS sequence"/>
</dbReference>
<keyword evidence="3" id="KW-1185">Reference proteome</keyword>
<evidence type="ECO:0008006" key="4">
    <source>
        <dbReference type="Google" id="ProtNLM"/>
    </source>
</evidence>
<name>A0A7J7LRS9_9MAGN</name>
<comment type="caution">
    <text evidence="2">The sequence shown here is derived from an EMBL/GenBank/DDBJ whole genome shotgun (WGS) entry which is preliminary data.</text>
</comment>
<evidence type="ECO:0000256" key="1">
    <source>
        <dbReference type="SAM" id="MobiDB-lite"/>
    </source>
</evidence>